<protein>
    <submittedName>
        <fullName evidence="3">VOC family protein</fullName>
    </submittedName>
</protein>
<dbReference type="InterPro" id="IPR037523">
    <property type="entry name" value="VOC_core"/>
</dbReference>
<dbReference type="Proteomes" id="UP001595841">
    <property type="component" value="Unassembled WGS sequence"/>
</dbReference>
<accession>A0ABV8PII2</accession>
<dbReference type="SUPFAM" id="SSF54593">
    <property type="entry name" value="Glyoxalase/Bleomycin resistance protein/Dihydroxybiphenyl dioxygenase"/>
    <property type="match status" value="1"/>
</dbReference>
<dbReference type="PROSITE" id="PS51819">
    <property type="entry name" value="VOC"/>
    <property type="match status" value="1"/>
</dbReference>
<keyword evidence="1" id="KW-0732">Signal</keyword>
<keyword evidence="4" id="KW-1185">Reference proteome</keyword>
<evidence type="ECO:0000259" key="2">
    <source>
        <dbReference type="PROSITE" id="PS51819"/>
    </source>
</evidence>
<evidence type="ECO:0000313" key="4">
    <source>
        <dbReference type="Proteomes" id="UP001595841"/>
    </source>
</evidence>
<evidence type="ECO:0000256" key="1">
    <source>
        <dbReference type="SAM" id="SignalP"/>
    </source>
</evidence>
<comment type="caution">
    <text evidence="3">The sequence shown here is derived from an EMBL/GenBank/DDBJ whole genome shotgun (WGS) entry which is preliminary data.</text>
</comment>
<dbReference type="RefSeq" id="WP_379763194.1">
    <property type="nucleotide sequence ID" value="NZ_JBHSCL010000004.1"/>
</dbReference>
<dbReference type="InterPro" id="IPR004360">
    <property type="entry name" value="Glyas_Fos-R_dOase_dom"/>
</dbReference>
<organism evidence="3 4">
    <name type="scientific">Flagellimonas marina</name>
    <dbReference type="NCBI Taxonomy" id="1775168"/>
    <lineage>
        <taxon>Bacteria</taxon>
        <taxon>Pseudomonadati</taxon>
        <taxon>Bacteroidota</taxon>
        <taxon>Flavobacteriia</taxon>
        <taxon>Flavobacteriales</taxon>
        <taxon>Flavobacteriaceae</taxon>
        <taxon>Flagellimonas</taxon>
    </lineage>
</organism>
<proteinExistence type="predicted"/>
<feature type="domain" description="VOC" evidence="2">
    <location>
        <begin position="27"/>
        <end position="167"/>
    </location>
</feature>
<reference evidence="4" key="1">
    <citation type="journal article" date="2019" name="Int. J. Syst. Evol. Microbiol.">
        <title>The Global Catalogue of Microorganisms (GCM) 10K type strain sequencing project: providing services to taxonomists for standard genome sequencing and annotation.</title>
        <authorList>
            <consortium name="The Broad Institute Genomics Platform"/>
            <consortium name="The Broad Institute Genome Sequencing Center for Infectious Disease"/>
            <person name="Wu L."/>
            <person name="Ma J."/>
        </authorList>
    </citation>
    <scope>NUCLEOTIDE SEQUENCE [LARGE SCALE GENOMIC DNA]</scope>
    <source>
        <strain evidence="4">CGMCC 1.15774</strain>
    </source>
</reference>
<feature type="chain" id="PRO_5045888326" evidence="1">
    <location>
        <begin position="21"/>
        <end position="167"/>
    </location>
</feature>
<dbReference type="Gene3D" id="3.10.180.10">
    <property type="entry name" value="2,3-Dihydroxybiphenyl 1,2-Dioxygenase, domain 1"/>
    <property type="match status" value="1"/>
</dbReference>
<dbReference type="CDD" id="cd06587">
    <property type="entry name" value="VOC"/>
    <property type="match status" value="1"/>
</dbReference>
<dbReference type="Pfam" id="PF00903">
    <property type="entry name" value="Glyoxalase"/>
    <property type="match status" value="1"/>
</dbReference>
<name>A0ABV8PII2_9FLAO</name>
<evidence type="ECO:0000313" key="3">
    <source>
        <dbReference type="EMBL" id="MFC4219843.1"/>
    </source>
</evidence>
<feature type="signal peptide" evidence="1">
    <location>
        <begin position="1"/>
        <end position="20"/>
    </location>
</feature>
<dbReference type="InterPro" id="IPR029068">
    <property type="entry name" value="Glyas_Bleomycin-R_OHBP_Dase"/>
</dbReference>
<gene>
    <name evidence="3" type="ORF">ACFOWS_06855</name>
</gene>
<dbReference type="EMBL" id="JBHSCL010000004">
    <property type="protein sequence ID" value="MFC4219843.1"/>
    <property type="molecule type" value="Genomic_DNA"/>
</dbReference>
<sequence>MKRLFTTLVFLLCTLSLCQAQNEVDNPSISIAMIASDMDASYDFYTNIIGMVETGGFGIDASFGEKSGLTGGTPYDVKILKLLDDPHSTEFKLASFGNPKEESGKVIQDKNGVRYITIYLKSTAEVLQRIKDSNIETLGDTPIQLSDGRNFILIQDPDGLFIELIGK</sequence>